<dbReference type="Proteomes" id="UP001244011">
    <property type="component" value="Unassembled WGS sequence"/>
</dbReference>
<dbReference type="InterPro" id="IPR000639">
    <property type="entry name" value="Epox_hydrolase-like"/>
</dbReference>
<reference evidence="3" key="1">
    <citation type="submission" date="2023-06" db="EMBL/GenBank/DDBJ databases">
        <title>Genome-scale phylogeny and comparative genomics of the fungal order Sordariales.</title>
        <authorList>
            <consortium name="Lawrence Berkeley National Laboratory"/>
            <person name="Hensen N."/>
            <person name="Bonometti L."/>
            <person name="Westerberg I."/>
            <person name="Brannstrom I.O."/>
            <person name="Guillou S."/>
            <person name="Cros-Aarteil S."/>
            <person name="Calhoun S."/>
            <person name="Haridas S."/>
            <person name="Kuo A."/>
            <person name="Mondo S."/>
            <person name="Pangilinan J."/>
            <person name="Riley R."/>
            <person name="Labutti K."/>
            <person name="Andreopoulos B."/>
            <person name="Lipzen A."/>
            <person name="Chen C."/>
            <person name="Yanf M."/>
            <person name="Daum C."/>
            <person name="Ng V."/>
            <person name="Clum A."/>
            <person name="Steindorff A."/>
            <person name="Ohm R."/>
            <person name="Martin F."/>
            <person name="Silar P."/>
            <person name="Natvig D."/>
            <person name="Lalanne C."/>
            <person name="Gautier V."/>
            <person name="Ament-Velasquez S.L."/>
            <person name="Kruys A."/>
            <person name="Hutchinson M.I."/>
            <person name="Powell A.J."/>
            <person name="Barry K."/>
            <person name="Miller A.N."/>
            <person name="Grigoriev I.V."/>
            <person name="Debuchy R."/>
            <person name="Gladieux P."/>
            <person name="Thoren M.H."/>
            <person name="Johannesson H."/>
        </authorList>
    </citation>
    <scope>NUCLEOTIDE SEQUENCE</scope>
    <source>
        <strain evidence="3">8032-3</strain>
    </source>
</reference>
<dbReference type="PANTHER" id="PTHR42977:SF3">
    <property type="entry name" value="AB HYDROLASE-1 DOMAIN-CONTAINING PROTEIN"/>
    <property type="match status" value="1"/>
</dbReference>
<dbReference type="AlphaFoldDB" id="A0AAJ0BXE0"/>
<sequence length="294" mass="32814">MAPTKVSYAEADGVKVFYRYAGPITPAAKTILLLHGFPSSSHMFRNLIPLLASSGYTVIAPDLPGFGFTDVPAGRSYTYTFAALATTIESFVDALKLKRFAIYIFDYGAPVGLRLATKNPERVAAIVSQNGNAYVEGLGADFWAPIKKYWATGSDTDRNALRPALELGVTRWQYEDGSPHPQKIQPEAYHLDQALLDRPGNKDIQLDIFYDYRTNLDLYPAFQEYFRTSGVPILSVWGKNDTIFIAPGAEAFARDAKKSELRFLDAGHFALETNEEEMAGFMHEFFQKHKVFQA</sequence>
<feature type="domain" description="AB hydrolase-1" evidence="2">
    <location>
        <begin position="30"/>
        <end position="274"/>
    </location>
</feature>
<evidence type="ECO:0000313" key="4">
    <source>
        <dbReference type="Proteomes" id="UP001244011"/>
    </source>
</evidence>
<proteinExistence type="predicted"/>
<evidence type="ECO:0000256" key="1">
    <source>
        <dbReference type="ARBA" id="ARBA00022801"/>
    </source>
</evidence>
<dbReference type="RefSeq" id="XP_060281381.1">
    <property type="nucleotide sequence ID" value="XM_060428497.1"/>
</dbReference>
<dbReference type="InterPro" id="IPR029058">
    <property type="entry name" value="AB_hydrolase_fold"/>
</dbReference>
<dbReference type="Gene3D" id="3.40.50.1820">
    <property type="entry name" value="alpha/beta hydrolase"/>
    <property type="match status" value="1"/>
</dbReference>
<dbReference type="InterPro" id="IPR051340">
    <property type="entry name" value="Haloalkane_dehalogenase"/>
</dbReference>
<accession>A0AAJ0BXE0</accession>
<dbReference type="Pfam" id="PF00561">
    <property type="entry name" value="Abhydrolase_1"/>
    <property type="match status" value="1"/>
</dbReference>
<comment type="caution">
    <text evidence="3">The sequence shown here is derived from an EMBL/GenBank/DDBJ whole genome shotgun (WGS) entry which is preliminary data.</text>
</comment>
<dbReference type="PRINTS" id="PR00111">
    <property type="entry name" value="ABHYDROLASE"/>
</dbReference>
<protein>
    <submittedName>
        <fullName evidence="3">Alpha/beta hydrolase fold protein</fullName>
    </submittedName>
</protein>
<organism evidence="3 4">
    <name type="scientific">Phialemonium atrogriseum</name>
    <dbReference type="NCBI Taxonomy" id="1093897"/>
    <lineage>
        <taxon>Eukaryota</taxon>
        <taxon>Fungi</taxon>
        <taxon>Dikarya</taxon>
        <taxon>Ascomycota</taxon>
        <taxon>Pezizomycotina</taxon>
        <taxon>Sordariomycetes</taxon>
        <taxon>Sordariomycetidae</taxon>
        <taxon>Cephalothecales</taxon>
        <taxon>Cephalothecaceae</taxon>
        <taxon>Phialemonium</taxon>
    </lineage>
</organism>
<keyword evidence="4" id="KW-1185">Reference proteome</keyword>
<dbReference type="PANTHER" id="PTHR42977">
    <property type="entry name" value="HYDROLASE-RELATED"/>
    <property type="match status" value="1"/>
</dbReference>
<dbReference type="InterPro" id="IPR000073">
    <property type="entry name" value="AB_hydrolase_1"/>
</dbReference>
<dbReference type="EMBL" id="MU839016">
    <property type="protein sequence ID" value="KAK1765168.1"/>
    <property type="molecule type" value="Genomic_DNA"/>
</dbReference>
<name>A0AAJ0BXE0_9PEZI</name>
<dbReference type="GeneID" id="85311684"/>
<keyword evidence="1 3" id="KW-0378">Hydrolase</keyword>
<gene>
    <name evidence="3" type="ORF">QBC33DRAFT_544842</name>
</gene>
<evidence type="ECO:0000313" key="3">
    <source>
        <dbReference type="EMBL" id="KAK1765168.1"/>
    </source>
</evidence>
<dbReference type="SUPFAM" id="SSF53474">
    <property type="entry name" value="alpha/beta-Hydrolases"/>
    <property type="match status" value="1"/>
</dbReference>
<dbReference type="PRINTS" id="PR00412">
    <property type="entry name" value="EPOXHYDRLASE"/>
</dbReference>
<evidence type="ECO:0000259" key="2">
    <source>
        <dbReference type="Pfam" id="PF00561"/>
    </source>
</evidence>
<dbReference type="GO" id="GO:0004301">
    <property type="term" value="F:epoxide hydrolase activity"/>
    <property type="evidence" value="ECO:0007669"/>
    <property type="project" value="TreeGrafter"/>
</dbReference>